<organism evidence="2 3">
    <name type="scientific">Symbiodinium pilosum</name>
    <name type="common">Dinoflagellate</name>
    <dbReference type="NCBI Taxonomy" id="2952"/>
    <lineage>
        <taxon>Eukaryota</taxon>
        <taxon>Sar</taxon>
        <taxon>Alveolata</taxon>
        <taxon>Dinophyceae</taxon>
        <taxon>Suessiales</taxon>
        <taxon>Symbiodiniaceae</taxon>
        <taxon>Symbiodinium</taxon>
    </lineage>
</organism>
<keyword evidence="1" id="KW-0812">Transmembrane</keyword>
<keyword evidence="3" id="KW-1185">Reference proteome</keyword>
<evidence type="ECO:0000313" key="2">
    <source>
        <dbReference type="EMBL" id="CAE7175207.1"/>
    </source>
</evidence>
<keyword evidence="1" id="KW-0472">Membrane</keyword>
<reference evidence="2" key="1">
    <citation type="submission" date="2021-02" db="EMBL/GenBank/DDBJ databases">
        <authorList>
            <person name="Dougan E. K."/>
            <person name="Rhodes N."/>
            <person name="Thang M."/>
            <person name="Chan C."/>
        </authorList>
    </citation>
    <scope>NUCLEOTIDE SEQUENCE</scope>
</reference>
<sequence length="96" mass="10794">QLLQGENCPASVKQLRDSIELKGDAVFRFYILFLLGFMSGLAAGHGSRFMDAKNSETTIAGIRMLEHLMKVDPVNLYWGYMGIRAEKLQLPFNSPE</sequence>
<dbReference type="Proteomes" id="UP000649617">
    <property type="component" value="Unassembled WGS sequence"/>
</dbReference>
<dbReference type="AlphaFoldDB" id="A0A812IYP8"/>
<protein>
    <submittedName>
        <fullName evidence="2">Uncharacterized protein</fullName>
    </submittedName>
</protein>
<gene>
    <name evidence="2" type="ORF">SPIL2461_LOCUS885</name>
</gene>
<keyword evidence="1" id="KW-1133">Transmembrane helix</keyword>
<comment type="caution">
    <text evidence="2">The sequence shown here is derived from an EMBL/GenBank/DDBJ whole genome shotgun (WGS) entry which is preliminary data.</text>
</comment>
<evidence type="ECO:0000256" key="1">
    <source>
        <dbReference type="SAM" id="Phobius"/>
    </source>
</evidence>
<feature type="non-terminal residue" evidence="2">
    <location>
        <position position="1"/>
    </location>
</feature>
<feature type="transmembrane region" description="Helical" evidence="1">
    <location>
        <begin position="25"/>
        <end position="44"/>
    </location>
</feature>
<accession>A0A812IYP8</accession>
<proteinExistence type="predicted"/>
<evidence type="ECO:0000313" key="3">
    <source>
        <dbReference type="Proteomes" id="UP000649617"/>
    </source>
</evidence>
<name>A0A812IYP8_SYMPI</name>
<dbReference type="EMBL" id="CAJNIZ010000781">
    <property type="protein sequence ID" value="CAE7175207.1"/>
    <property type="molecule type" value="Genomic_DNA"/>
</dbReference>
<dbReference type="OrthoDB" id="5295627at2759"/>
<feature type="non-terminal residue" evidence="2">
    <location>
        <position position="96"/>
    </location>
</feature>